<dbReference type="EMBL" id="SPVG01000226">
    <property type="protein sequence ID" value="TFW16674.1"/>
    <property type="molecule type" value="Genomic_DNA"/>
</dbReference>
<protein>
    <submittedName>
        <fullName evidence="2">N-acetyltransferase</fullName>
    </submittedName>
</protein>
<dbReference type="OrthoDB" id="8752081at2"/>
<accession>A0A4Y9SAC0</accession>
<evidence type="ECO:0000313" key="2">
    <source>
        <dbReference type="EMBL" id="TFW16674.1"/>
    </source>
</evidence>
<dbReference type="InterPro" id="IPR016181">
    <property type="entry name" value="Acyl_CoA_acyltransferase"/>
</dbReference>
<keyword evidence="2" id="KW-0808">Transferase</keyword>
<dbReference type="GO" id="GO:0016747">
    <property type="term" value="F:acyltransferase activity, transferring groups other than amino-acyl groups"/>
    <property type="evidence" value="ECO:0007669"/>
    <property type="project" value="InterPro"/>
</dbReference>
<evidence type="ECO:0000313" key="3">
    <source>
        <dbReference type="Proteomes" id="UP000297729"/>
    </source>
</evidence>
<reference evidence="2 3" key="1">
    <citation type="submission" date="2019-03" db="EMBL/GenBank/DDBJ databases">
        <title>Draft Genome Sequence of Duganella callidus sp. nov., a Novel Duganella Species Isolated from Cultivated Soil.</title>
        <authorList>
            <person name="Raths R."/>
            <person name="Peta V."/>
            <person name="Bucking H."/>
        </authorList>
    </citation>
    <scope>NUCLEOTIDE SEQUENCE [LARGE SCALE GENOMIC DNA]</scope>
    <source>
        <strain evidence="2 3">DN04</strain>
    </source>
</reference>
<organism evidence="2 3">
    <name type="scientific">Duganella callida</name>
    <dbReference type="NCBI Taxonomy" id="2561932"/>
    <lineage>
        <taxon>Bacteria</taxon>
        <taxon>Pseudomonadati</taxon>
        <taxon>Pseudomonadota</taxon>
        <taxon>Betaproteobacteria</taxon>
        <taxon>Burkholderiales</taxon>
        <taxon>Oxalobacteraceae</taxon>
        <taxon>Telluria group</taxon>
        <taxon>Duganella</taxon>
    </lineage>
</organism>
<dbReference type="PROSITE" id="PS51186">
    <property type="entry name" value="GNAT"/>
    <property type="match status" value="1"/>
</dbReference>
<feature type="domain" description="N-acetyltransferase" evidence="1">
    <location>
        <begin position="6"/>
        <end position="138"/>
    </location>
</feature>
<sequence>MNLDELQFRPLKAALPTKVLMNFRRDAGKEGVAPSAAPADVRGKVQWVTVEHKNKMIGVARMEMAPPEFCFVSELMILSTHRGQGIGHWFLKRIEQYCLDHKVFRLLLEAGEGTDNFYRSQAFVPDPLLPRLMRKEINPFQRRIFAAQYQ</sequence>
<proteinExistence type="predicted"/>
<dbReference type="CDD" id="cd04301">
    <property type="entry name" value="NAT_SF"/>
    <property type="match status" value="1"/>
</dbReference>
<dbReference type="Proteomes" id="UP000297729">
    <property type="component" value="Unassembled WGS sequence"/>
</dbReference>
<keyword evidence="3" id="KW-1185">Reference proteome</keyword>
<dbReference type="SUPFAM" id="SSF55729">
    <property type="entry name" value="Acyl-CoA N-acyltransferases (Nat)"/>
    <property type="match status" value="1"/>
</dbReference>
<dbReference type="Gene3D" id="3.40.630.30">
    <property type="match status" value="1"/>
</dbReference>
<dbReference type="AlphaFoldDB" id="A0A4Y9SAC0"/>
<evidence type="ECO:0000259" key="1">
    <source>
        <dbReference type="PROSITE" id="PS51186"/>
    </source>
</evidence>
<dbReference type="InterPro" id="IPR000182">
    <property type="entry name" value="GNAT_dom"/>
</dbReference>
<dbReference type="RefSeq" id="WP_135203796.1">
    <property type="nucleotide sequence ID" value="NZ_SPVG01000226.1"/>
</dbReference>
<name>A0A4Y9SAC0_9BURK</name>
<comment type="caution">
    <text evidence="2">The sequence shown here is derived from an EMBL/GenBank/DDBJ whole genome shotgun (WGS) entry which is preliminary data.</text>
</comment>
<dbReference type="Pfam" id="PF00583">
    <property type="entry name" value="Acetyltransf_1"/>
    <property type="match status" value="1"/>
</dbReference>
<gene>
    <name evidence="2" type="ORF">E4L98_22590</name>
</gene>